<dbReference type="InterPro" id="IPR000838">
    <property type="entry name" value="RNA_pol_sigma70_ECF_CS"/>
</dbReference>
<dbReference type="Pfam" id="PF04542">
    <property type="entry name" value="Sigma70_r2"/>
    <property type="match status" value="1"/>
</dbReference>
<dbReference type="NCBIfam" id="TIGR02937">
    <property type="entry name" value="sigma70-ECF"/>
    <property type="match status" value="1"/>
</dbReference>
<dbReference type="InterPro" id="IPR039425">
    <property type="entry name" value="RNA_pol_sigma-70-like"/>
</dbReference>
<dbReference type="AlphaFoldDB" id="A0A2D0N6S5"/>
<dbReference type="Pfam" id="PF08281">
    <property type="entry name" value="Sigma70_r4_2"/>
    <property type="match status" value="1"/>
</dbReference>
<dbReference type="PANTHER" id="PTHR43133:SF51">
    <property type="entry name" value="RNA POLYMERASE SIGMA FACTOR"/>
    <property type="match status" value="1"/>
</dbReference>
<keyword evidence="2 6" id="KW-0805">Transcription regulation</keyword>
<comment type="caution">
    <text evidence="9">The sequence shown here is derived from an EMBL/GenBank/DDBJ whole genome shotgun (WGS) entry which is preliminary data.</text>
</comment>
<dbReference type="PANTHER" id="PTHR43133">
    <property type="entry name" value="RNA POLYMERASE ECF-TYPE SIGMA FACTO"/>
    <property type="match status" value="1"/>
</dbReference>
<evidence type="ECO:0000256" key="6">
    <source>
        <dbReference type="RuleBase" id="RU000716"/>
    </source>
</evidence>
<evidence type="ECO:0000313" key="10">
    <source>
        <dbReference type="Proteomes" id="UP000223913"/>
    </source>
</evidence>
<dbReference type="Gene3D" id="1.10.10.10">
    <property type="entry name" value="Winged helix-like DNA-binding domain superfamily/Winged helix DNA-binding domain"/>
    <property type="match status" value="1"/>
</dbReference>
<dbReference type="OrthoDB" id="1027298at2"/>
<dbReference type="SUPFAM" id="SSF88659">
    <property type="entry name" value="Sigma3 and sigma4 domains of RNA polymerase sigma factors"/>
    <property type="match status" value="1"/>
</dbReference>
<protein>
    <recommendedName>
        <fullName evidence="6">RNA polymerase sigma factor</fullName>
    </recommendedName>
</protein>
<gene>
    <name evidence="9" type="ORF">CRP01_26125</name>
</gene>
<evidence type="ECO:0000259" key="8">
    <source>
        <dbReference type="Pfam" id="PF08281"/>
    </source>
</evidence>
<evidence type="ECO:0000256" key="4">
    <source>
        <dbReference type="ARBA" id="ARBA00023125"/>
    </source>
</evidence>
<keyword evidence="10" id="KW-1185">Reference proteome</keyword>
<dbReference type="GO" id="GO:0003677">
    <property type="term" value="F:DNA binding"/>
    <property type="evidence" value="ECO:0007669"/>
    <property type="project" value="UniProtKB-KW"/>
</dbReference>
<dbReference type="PROSITE" id="PS01063">
    <property type="entry name" value="SIGMA70_ECF"/>
    <property type="match status" value="1"/>
</dbReference>
<dbReference type="EMBL" id="PDUD01000031">
    <property type="protein sequence ID" value="PHN03483.1"/>
    <property type="molecule type" value="Genomic_DNA"/>
</dbReference>
<dbReference type="SUPFAM" id="SSF88946">
    <property type="entry name" value="Sigma2 domain of RNA polymerase sigma factors"/>
    <property type="match status" value="1"/>
</dbReference>
<dbReference type="InterPro" id="IPR014284">
    <property type="entry name" value="RNA_pol_sigma-70_dom"/>
</dbReference>
<proteinExistence type="inferred from homology"/>
<reference evidence="9 10" key="1">
    <citation type="submission" date="2017-10" db="EMBL/GenBank/DDBJ databases">
        <title>The draft genome sequence of Lewinella nigricans NBRC 102662.</title>
        <authorList>
            <person name="Wang K."/>
        </authorList>
    </citation>
    <scope>NUCLEOTIDE SEQUENCE [LARGE SCALE GENOMIC DNA]</scope>
    <source>
        <strain evidence="9 10">NBRC 102662</strain>
    </source>
</reference>
<dbReference type="InterPro" id="IPR013249">
    <property type="entry name" value="RNA_pol_sigma70_r4_t2"/>
</dbReference>
<evidence type="ECO:0000256" key="3">
    <source>
        <dbReference type="ARBA" id="ARBA00023082"/>
    </source>
</evidence>
<keyword evidence="3 6" id="KW-0731">Sigma factor</keyword>
<feature type="domain" description="RNA polymerase sigma-70 region 2" evidence="7">
    <location>
        <begin position="23"/>
        <end position="90"/>
    </location>
</feature>
<evidence type="ECO:0000256" key="5">
    <source>
        <dbReference type="ARBA" id="ARBA00023163"/>
    </source>
</evidence>
<dbReference type="InterPro" id="IPR036388">
    <property type="entry name" value="WH-like_DNA-bd_sf"/>
</dbReference>
<evidence type="ECO:0000313" key="9">
    <source>
        <dbReference type="EMBL" id="PHN03483.1"/>
    </source>
</evidence>
<dbReference type="Proteomes" id="UP000223913">
    <property type="component" value="Unassembled WGS sequence"/>
</dbReference>
<feature type="domain" description="RNA polymerase sigma factor 70 region 4 type 2" evidence="8">
    <location>
        <begin position="122"/>
        <end position="173"/>
    </location>
</feature>
<dbReference type="GO" id="GO:0016987">
    <property type="term" value="F:sigma factor activity"/>
    <property type="evidence" value="ECO:0007669"/>
    <property type="project" value="UniProtKB-KW"/>
</dbReference>
<dbReference type="Gene3D" id="1.10.1740.10">
    <property type="match status" value="1"/>
</dbReference>
<dbReference type="InterPro" id="IPR013325">
    <property type="entry name" value="RNA_pol_sigma_r2"/>
</dbReference>
<dbReference type="InterPro" id="IPR007627">
    <property type="entry name" value="RNA_pol_sigma70_r2"/>
</dbReference>
<dbReference type="InterPro" id="IPR013324">
    <property type="entry name" value="RNA_pol_sigma_r3/r4-like"/>
</dbReference>
<name>A0A2D0N6S5_FLAN2</name>
<evidence type="ECO:0000256" key="1">
    <source>
        <dbReference type="ARBA" id="ARBA00010641"/>
    </source>
</evidence>
<evidence type="ECO:0000256" key="2">
    <source>
        <dbReference type="ARBA" id="ARBA00023015"/>
    </source>
</evidence>
<evidence type="ECO:0000259" key="7">
    <source>
        <dbReference type="Pfam" id="PF04542"/>
    </source>
</evidence>
<comment type="similarity">
    <text evidence="1 6">Belongs to the sigma-70 factor family. ECF subfamily.</text>
</comment>
<sequence>MEDQDRQLIERIRAGDRGAFRQLVDRHKDVSLSLAFSILKDRDGAEEVLQEVFLRVFEKLGSFRFRSSFRTWLYRIVVNTSYNALKTRKKYLPLEDFCLHTPVGARPADGPQSLQEEEQKKYITEAMKRLKPDEALVLRLFYLCDMRIKEIKKITGFGTAKIKVDLHRGRTNLQHQLKMMLGDELKNLL</sequence>
<keyword evidence="4 6" id="KW-0238">DNA-binding</keyword>
<dbReference type="GO" id="GO:0006352">
    <property type="term" value="P:DNA-templated transcription initiation"/>
    <property type="evidence" value="ECO:0007669"/>
    <property type="project" value="InterPro"/>
</dbReference>
<keyword evidence="5 6" id="KW-0804">Transcription</keyword>
<accession>A0A2D0N6S5</accession>
<organism evidence="9 10">
    <name type="scientific">Flavilitoribacter nigricans (strain ATCC 23147 / DSM 23189 / NBRC 102662 / NCIMB 1420 / SS-2)</name>
    <name type="common">Lewinella nigricans</name>
    <dbReference type="NCBI Taxonomy" id="1122177"/>
    <lineage>
        <taxon>Bacteria</taxon>
        <taxon>Pseudomonadati</taxon>
        <taxon>Bacteroidota</taxon>
        <taxon>Saprospiria</taxon>
        <taxon>Saprospirales</taxon>
        <taxon>Lewinellaceae</taxon>
        <taxon>Flavilitoribacter</taxon>
    </lineage>
</organism>